<comment type="subcellular location">
    <subcellularLocation>
        <location evidence="1">Membrane</location>
        <topology evidence="1">Multi-pass membrane protein</topology>
    </subcellularLocation>
</comment>
<dbReference type="Pfam" id="PF03169">
    <property type="entry name" value="OPT"/>
    <property type="match status" value="1"/>
</dbReference>
<evidence type="ECO:0000256" key="5">
    <source>
        <dbReference type="ARBA" id="ARBA00022989"/>
    </source>
</evidence>
<dbReference type="EMBL" id="CP099429">
    <property type="protein sequence ID" value="USW59191.1"/>
    <property type="molecule type" value="Genomic_DNA"/>
</dbReference>
<protein>
    <submittedName>
        <fullName evidence="9">Oligopeptide transporter, OPT superfamily</fullName>
    </submittedName>
</protein>
<keyword evidence="3" id="KW-0813">Transport</keyword>
<comment type="similarity">
    <text evidence="2">Belongs to the oligopeptide OPT transporter family.</text>
</comment>
<evidence type="ECO:0000256" key="8">
    <source>
        <dbReference type="SAM" id="Phobius"/>
    </source>
</evidence>
<accession>A0A9Q9EPW5</accession>
<feature type="compositionally biased region" description="Basic and acidic residues" evidence="7">
    <location>
        <begin position="25"/>
        <end position="37"/>
    </location>
</feature>
<gene>
    <name evidence="9" type="ORF">Slin15195_G125100</name>
</gene>
<dbReference type="AlphaFoldDB" id="A0A9Q9EPW5"/>
<dbReference type="GO" id="GO:0035673">
    <property type="term" value="F:oligopeptide transmembrane transporter activity"/>
    <property type="evidence" value="ECO:0007669"/>
    <property type="project" value="InterPro"/>
</dbReference>
<feature type="region of interest" description="Disordered" evidence="7">
    <location>
        <begin position="1"/>
        <end position="37"/>
    </location>
</feature>
<keyword evidence="10" id="KW-1185">Reference proteome</keyword>
<evidence type="ECO:0000256" key="7">
    <source>
        <dbReference type="SAM" id="MobiDB-lite"/>
    </source>
</evidence>
<evidence type="ECO:0000256" key="1">
    <source>
        <dbReference type="ARBA" id="ARBA00004141"/>
    </source>
</evidence>
<evidence type="ECO:0000313" key="10">
    <source>
        <dbReference type="Proteomes" id="UP001056384"/>
    </source>
</evidence>
<keyword evidence="5 8" id="KW-1133">Transmembrane helix</keyword>
<organism evidence="9 10">
    <name type="scientific">Septoria linicola</name>
    <dbReference type="NCBI Taxonomy" id="215465"/>
    <lineage>
        <taxon>Eukaryota</taxon>
        <taxon>Fungi</taxon>
        <taxon>Dikarya</taxon>
        <taxon>Ascomycota</taxon>
        <taxon>Pezizomycotina</taxon>
        <taxon>Dothideomycetes</taxon>
        <taxon>Dothideomycetidae</taxon>
        <taxon>Mycosphaerellales</taxon>
        <taxon>Mycosphaerellaceae</taxon>
        <taxon>Septoria</taxon>
    </lineage>
</organism>
<proteinExistence type="inferred from homology"/>
<evidence type="ECO:0000256" key="6">
    <source>
        <dbReference type="ARBA" id="ARBA00023136"/>
    </source>
</evidence>
<evidence type="ECO:0000313" key="9">
    <source>
        <dbReference type="EMBL" id="USW59191.1"/>
    </source>
</evidence>
<dbReference type="InterPro" id="IPR004813">
    <property type="entry name" value="OPT"/>
</dbReference>
<feature type="transmembrane region" description="Helical" evidence="8">
    <location>
        <begin position="95"/>
        <end position="114"/>
    </location>
</feature>
<evidence type="ECO:0000256" key="2">
    <source>
        <dbReference type="ARBA" id="ARBA00008807"/>
    </source>
</evidence>
<reference evidence="9" key="1">
    <citation type="submission" date="2022-06" db="EMBL/GenBank/DDBJ databases">
        <title>Complete genome sequences of two strains of the flax pathogen Septoria linicola.</title>
        <authorList>
            <person name="Lapalu N."/>
            <person name="Simon A."/>
            <person name="Demenou B."/>
            <person name="Paumier D."/>
            <person name="Guillot M.-P."/>
            <person name="Gout L."/>
            <person name="Valade R."/>
        </authorList>
    </citation>
    <scope>NUCLEOTIDE SEQUENCE</scope>
    <source>
        <strain evidence="9">SE15195</strain>
    </source>
</reference>
<keyword evidence="6 8" id="KW-0472">Membrane</keyword>
<keyword evidence="4 8" id="KW-0812">Transmembrane</keyword>
<name>A0A9Q9EPW5_9PEZI</name>
<evidence type="ECO:0000256" key="3">
    <source>
        <dbReference type="ARBA" id="ARBA00022448"/>
    </source>
</evidence>
<evidence type="ECO:0000256" key="4">
    <source>
        <dbReference type="ARBA" id="ARBA00022692"/>
    </source>
</evidence>
<dbReference type="GO" id="GO:0016020">
    <property type="term" value="C:membrane"/>
    <property type="evidence" value="ECO:0007669"/>
    <property type="project" value="UniProtKB-SubCell"/>
</dbReference>
<feature type="transmembrane region" description="Helical" evidence="8">
    <location>
        <begin position="120"/>
        <end position="140"/>
    </location>
</feature>
<dbReference type="Proteomes" id="UP001056384">
    <property type="component" value="Chromosome 12"/>
</dbReference>
<dbReference type="OrthoDB" id="9986677at2759"/>
<sequence length="152" mass="16192">MAKDVKGSTLEPEVSAISGASSDNGLDHELPPAGDDKNVQAAVAETIGENVLNSDPSDEGVSVKGHAVIRNGMDVSKYLVSARDDGDTALTFRSIVLGTSFTAFSSVVTMLYVFKPVQVSVSAVFLQLLVFIFGEAWALCTPRPDRFKSPWI</sequence>